<dbReference type="NCBIfam" id="TIGR02532">
    <property type="entry name" value="IV_pilin_GFxxxE"/>
    <property type="match status" value="1"/>
</dbReference>
<dbReference type="InterPro" id="IPR011453">
    <property type="entry name" value="DUF1559"/>
</dbReference>
<evidence type="ECO:0000313" key="3">
    <source>
        <dbReference type="EMBL" id="QDU00200.1"/>
    </source>
</evidence>
<dbReference type="NCBIfam" id="TIGR04294">
    <property type="entry name" value="pre_pil_HX9DG"/>
    <property type="match status" value="1"/>
</dbReference>
<dbReference type="InterPro" id="IPR045584">
    <property type="entry name" value="Pilin-like"/>
</dbReference>
<name>A0A517W4M0_9PLAN</name>
<feature type="transmembrane region" description="Helical" evidence="1">
    <location>
        <begin position="12"/>
        <end position="33"/>
    </location>
</feature>
<dbReference type="AlphaFoldDB" id="A0A517W4M0"/>
<keyword evidence="1" id="KW-1133">Transmembrane helix</keyword>
<accession>A0A517W4M0</accession>
<dbReference type="Gene3D" id="3.30.700.10">
    <property type="entry name" value="Glycoprotein, Type 4 Pilin"/>
    <property type="match status" value="1"/>
</dbReference>
<evidence type="ECO:0000313" key="4">
    <source>
        <dbReference type="Proteomes" id="UP000318704"/>
    </source>
</evidence>
<keyword evidence="1" id="KW-0812">Transmembrane</keyword>
<reference evidence="3 4" key="1">
    <citation type="submission" date="2019-03" db="EMBL/GenBank/DDBJ databases">
        <title>Deep-cultivation of Planctomycetes and their phenomic and genomic characterization uncovers novel biology.</title>
        <authorList>
            <person name="Wiegand S."/>
            <person name="Jogler M."/>
            <person name="Boedeker C."/>
            <person name="Pinto D."/>
            <person name="Vollmers J."/>
            <person name="Rivas-Marin E."/>
            <person name="Kohn T."/>
            <person name="Peeters S.H."/>
            <person name="Heuer A."/>
            <person name="Rast P."/>
            <person name="Oberbeckmann S."/>
            <person name="Bunk B."/>
            <person name="Jeske O."/>
            <person name="Meyerdierks A."/>
            <person name="Storesund J.E."/>
            <person name="Kallscheuer N."/>
            <person name="Luecker S."/>
            <person name="Lage O.M."/>
            <person name="Pohl T."/>
            <person name="Merkel B.J."/>
            <person name="Hornburger P."/>
            <person name="Mueller R.-W."/>
            <person name="Bruemmer F."/>
            <person name="Labrenz M."/>
            <person name="Spormann A.M."/>
            <person name="Op den Camp H."/>
            <person name="Overmann J."/>
            <person name="Amann R."/>
            <person name="Jetten M.S.M."/>
            <person name="Mascher T."/>
            <person name="Medema M.H."/>
            <person name="Devos D.P."/>
            <person name="Kaster A.-K."/>
            <person name="Ovreas L."/>
            <person name="Rohde M."/>
            <person name="Galperin M.Y."/>
            <person name="Jogler C."/>
        </authorList>
    </citation>
    <scope>NUCLEOTIDE SEQUENCE [LARGE SCALE GENOMIC DNA]</scope>
    <source>
        <strain evidence="3 4">V144</strain>
    </source>
</reference>
<keyword evidence="1" id="KW-0472">Membrane</keyword>
<feature type="domain" description="DUF1559" evidence="2">
    <location>
        <begin position="34"/>
        <end position="300"/>
    </location>
</feature>
<dbReference type="PANTHER" id="PTHR30093:SF2">
    <property type="entry name" value="TYPE II SECRETION SYSTEM PROTEIN H"/>
    <property type="match status" value="1"/>
</dbReference>
<gene>
    <name evidence="3" type="ORF">V144x_57130</name>
</gene>
<dbReference type="Pfam" id="PF07963">
    <property type="entry name" value="N_methyl"/>
    <property type="match status" value="1"/>
</dbReference>
<dbReference type="PANTHER" id="PTHR30093">
    <property type="entry name" value="GENERAL SECRETION PATHWAY PROTEIN G"/>
    <property type="match status" value="1"/>
</dbReference>
<dbReference type="EMBL" id="CP037920">
    <property type="protein sequence ID" value="QDU00200.1"/>
    <property type="molecule type" value="Genomic_DNA"/>
</dbReference>
<organism evidence="3 4">
    <name type="scientific">Gimesia aquarii</name>
    <dbReference type="NCBI Taxonomy" id="2527964"/>
    <lineage>
        <taxon>Bacteria</taxon>
        <taxon>Pseudomonadati</taxon>
        <taxon>Planctomycetota</taxon>
        <taxon>Planctomycetia</taxon>
        <taxon>Planctomycetales</taxon>
        <taxon>Planctomycetaceae</taxon>
        <taxon>Gimesia</taxon>
    </lineage>
</organism>
<dbReference type="KEGG" id="gaw:V144x_57130"/>
<evidence type="ECO:0000259" key="2">
    <source>
        <dbReference type="Pfam" id="PF07596"/>
    </source>
</evidence>
<dbReference type="Pfam" id="PF07596">
    <property type="entry name" value="SBP_bac_10"/>
    <property type="match status" value="1"/>
</dbReference>
<proteinExistence type="predicted"/>
<dbReference type="Proteomes" id="UP000318704">
    <property type="component" value="Chromosome"/>
</dbReference>
<protein>
    <submittedName>
        <fullName evidence="3">Putative major pilin subunit</fullName>
    </submittedName>
</protein>
<dbReference type="InterPro" id="IPR027558">
    <property type="entry name" value="Pre_pil_HX9DG_C"/>
</dbReference>
<evidence type="ECO:0000256" key="1">
    <source>
        <dbReference type="SAM" id="Phobius"/>
    </source>
</evidence>
<sequence length="339" mass="36590">MQKLQKRQAFTLIELLVVIAIIAILIALLLPAVQQAREAARRSQCKNNLKQMGLAMHNYHDVFGMFPLGTGWDDHDYGWGTRMLPYLDQASLYNQIDFAIDDCSKLLCSNDKWPISNAGVPRPNIEGTILAAFICPSSTLPNRSTGQGSGVDTSVGSGKSDYKACAGNDDWTDGIFNKPSDAVSSSGGPSGVTAATRIRDVIDGTSNTIAIGESSYYNAIDVDPTLERPWGAATGGQNDRDFPIWAGAGGQDEQVFAKTDRRSPLNSRADDDGFFSFHVGGAHFLFADGSVHFLSENIDSRFGCSSNDSTCPSPVPARSQWGTYQRLGSRNDGQTVGEF</sequence>
<dbReference type="SUPFAM" id="SSF54523">
    <property type="entry name" value="Pili subunits"/>
    <property type="match status" value="1"/>
</dbReference>
<dbReference type="RefSeq" id="WP_144990347.1">
    <property type="nucleotide sequence ID" value="NZ_CP037920.1"/>
</dbReference>
<dbReference type="InterPro" id="IPR012902">
    <property type="entry name" value="N_methyl_site"/>
</dbReference>